<comment type="caution">
    <text evidence="3">The sequence shown here is derived from an EMBL/GenBank/DDBJ whole genome shotgun (WGS) entry which is preliminary data.</text>
</comment>
<name>A0AAN6VF84_9PEZI</name>
<feature type="compositionally biased region" description="Low complexity" evidence="1">
    <location>
        <begin position="697"/>
        <end position="706"/>
    </location>
</feature>
<organism evidence="3 4">
    <name type="scientific">Chaetomidium leptoderma</name>
    <dbReference type="NCBI Taxonomy" id="669021"/>
    <lineage>
        <taxon>Eukaryota</taxon>
        <taxon>Fungi</taxon>
        <taxon>Dikarya</taxon>
        <taxon>Ascomycota</taxon>
        <taxon>Pezizomycotina</taxon>
        <taxon>Sordariomycetes</taxon>
        <taxon>Sordariomycetidae</taxon>
        <taxon>Sordariales</taxon>
        <taxon>Chaetomiaceae</taxon>
        <taxon>Chaetomidium</taxon>
    </lineage>
</organism>
<feature type="region of interest" description="Disordered" evidence="1">
    <location>
        <begin position="585"/>
        <end position="630"/>
    </location>
</feature>
<evidence type="ECO:0000256" key="2">
    <source>
        <dbReference type="SAM" id="Phobius"/>
    </source>
</evidence>
<proteinExistence type="predicted"/>
<dbReference type="AlphaFoldDB" id="A0AAN6VF84"/>
<keyword evidence="4" id="KW-1185">Reference proteome</keyword>
<dbReference type="EMBL" id="MU857208">
    <property type="protein sequence ID" value="KAK4149071.1"/>
    <property type="molecule type" value="Genomic_DNA"/>
</dbReference>
<sequence length="779" mass="83748">MAWPGGDKQSPADDFDRPTNLADLATFNAAGDPVNLQRSQIRRALSLPSAPLDTFPQLPPFAPLFSYTAKWRETHILTALLKTSAQLGRVVTPDEADALVYHRAKLCARAAWAPPVVLLTTLAFTYHGRSNFRFPFFTPKPASFNPSFFPTAKRAFLTGPPAVRFWHVLRFGVYGVVCQVVVTGLINSFAKTSYAVGMMRDDRLKAVRELVLRERPRAAGVPGHSPTGEATDSGDVASHQPYNRAFGTRPEQQQQQQQSPQWSQRASEPQDAPQDDGLFDDASPVAPSQRQVPQRRSAPSSPGGTSAWDEIRQRAKSEEGAAWNQGRQQNGESRDQQRTDGQYTYSPAEQEKAYAKEQAQKDFDALGTKRPATHFCGRIFGWCLFCWLVSTTTRLCSTPSIRTMADSVTAGDSTTSTKTPLVITSFPSIPLTTTFTAPGHDCGGIYDPGSPPVLVLDNEPSCLPPGFSTSNSAFFYSPGIACPSGYWTACHDTSGVASITTVTCCPTYGDLSLSCVPSPLSLSEVWESLFCTWQAPPSPGTVITLTRSQDGGRTSTVTERITGNAGINAYGVRMVYQATDLETSSSSASSTAGSSTATTSTNNPGTTSTGGPTDSTSEPASEGGGGGGGSLSAGASAAIGVVVPLVVIGALVLGFLLWRRKKRQLLLQDQQQPPHPPPSSAFYPPTEAAGGGGGYEQQQQQQQQQQFGNHHPKPPGQEEYYHYGNGNGGAPHQPQHPQEMAGHWVPPEMPSTRAAAELPGETAGQPQQPPEYYHHYQQR</sequence>
<accession>A0AAN6VF84</accession>
<evidence type="ECO:0000313" key="3">
    <source>
        <dbReference type="EMBL" id="KAK4149071.1"/>
    </source>
</evidence>
<gene>
    <name evidence="3" type="ORF">C8A00DRAFT_19204</name>
</gene>
<keyword evidence="2" id="KW-0472">Membrane</keyword>
<reference evidence="3" key="2">
    <citation type="submission" date="2023-05" db="EMBL/GenBank/DDBJ databases">
        <authorList>
            <consortium name="Lawrence Berkeley National Laboratory"/>
            <person name="Steindorff A."/>
            <person name="Hensen N."/>
            <person name="Bonometti L."/>
            <person name="Westerberg I."/>
            <person name="Brannstrom I.O."/>
            <person name="Guillou S."/>
            <person name="Cros-Aarteil S."/>
            <person name="Calhoun S."/>
            <person name="Haridas S."/>
            <person name="Kuo A."/>
            <person name="Mondo S."/>
            <person name="Pangilinan J."/>
            <person name="Riley R."/>
            <person name="Labutti K."/>
            <person name="Andreopoulos B."/>
            <person name="Lipzen A."/>
            <person name="Chen C."/>
            <person name="Yanf M."/>
            <person name="Daum C."/>
            <person name="Ng V."/>
            <person name="Clum A."/>
            <person name="Ohm R."/>
            <person name="Martin F."/>
            <person name="Silar P."/>
            <person name="Natvig D."/>
            <person name="Lalanne C."/>
            <person name="Gautier V."/>
            <person name="Ament-Velasquez S.L."/>
            <person name="Kruys A."/>
            <person name="Hutchinson M.I."/>
            <person name="Powell A.J."/>
            <person name="Barry K."/>
            <person name="Miller A.N."/>
            <person name="Grigoriev I.V."/>
            <person name="Debuchy R."/>
            <person name="Gladieux P."/>
            <person name="Thoren M.H."/>
            <person name="Johannesson H."/>
        </authorList>
    </citation>
    <scope>NUCLEOTIDE SEQUENCE</scope>
    <source>
        <strain evidence="3">CBS 538.74</strain>
    </source>
</reference>
<evidence type="ECO:0000256" key="1">
    <source>
        <dbReference type="SAM" id="MobiDB-lite"/>
    </source>
</evidence>
<dbReference type="Proteomes" id="UP001302745">
    <property type="component" value="Unassembled WGS sequence"/>
</dbReference>
<protein>
    <submittedName>
        <fullName evidence="3">Uncharacterized protein</fullName>
    </submittedName>
</protein>
<dbReference type="PANTHER" id="PTHR16861">
    <property type="entry name" value="GLYCOPROTEIN 38"/>
    <property type="match status" value="1"/>
</dbReference>
<feature type="compositionally biased region" description="Low complexity" evidence="1">
    <location>
        <begin position="252"/>
        <end position="264"/>
    </location>
</feature>
<evidence type="ECO:0000313" key="4">
    <source>
        <dbReference type="Proteomes" id="UP001302745"/>
    </source>
</evidence>
<keyword evidence="2" id="KW-0812">Transmembrane</keyword>
<feature type="region of interest" description="Disordered" evidence="1">
    <location>
        <begin position="667"/>
        <end position="779"/>
    </location>
</feature>
<feature type="compositionally biased region" description="Low complexity" evidence="1">
    <location>
        <begin position="585"/>
        <end position="621"/>
    </location>
</feature>
<dbReference type="PANTHER" id="PTHR16861:SF4">
    <property type="entry name" value="SH3 DOMAIN PROTEIN (AFU_ORTHOLOGUE AFUA_1G13610)"/>
    <property type="match status" value="1"/>
</dbReference>
<feature type="compositionally biased region" description="Polar residues" evidence="1">
    <location>
        <begin position="286"/>
        <end position="304"/>
    </location>
</feature>
<feature type="compositionally biased region" description="Basic and acidic residues" evidence="1">
    <location>
        <begin position="309"/>
        <end position="319"/>
    </location>
</feature>
<feature type="transmembrane region" description="Helical" evidence="2">
    <location>
        <begin position="637"/>
        <end position="658"/>
    </location>
</feature>
<keyword evidence="2" id="KW-1133">Transmembrane helix</keyword>
<feature type="region of interest" description="Disordered" evidence="1">
    <location>
        <begin position="215"/>
        <end position="343"/>
    </location>
</feature>
<reference evidence="3" key="1">
    <citation type="journal article" date="2023" name="Mol. Phylogenet. Evol.">
        <title>Genome-scale phylogeny and comparative genomics of the fungal order Sordariales.</title>
        <authorList>
            <person name="Hensen N."/>
            <person name="Bonometti L."/>
            <person name="Westerberg I."/>
            <person name="Brannstrom I.O."/>
            <person name="Guillou S."/>
            <person name="Cros-Aarteil S."/>
            <person name="Calhoun S."/>
            <person name="Haridas S."/>
            <person name="Kuo A."/>
            <person name="Mondo S."/>
            <person name="Pangilinan J."/>
            <person name="Riley R."/>
            <person name="LaButti K."/>
            <person name="Andreopoulos B."/>
            <person name="Lipzen A."/>
            <person name="Chen C."/>
            <person name="Yan M."/>
            <person name="Daum C."/>
            <person name="Ng V."/>
            <person name="Clum A."/>
            <person name="Steindorff A."/>
            <person name="Ohm R.A."/>
            <person name="Martin F."/>
            <person name="Silar P."/>
            <person name="Natvig D.O."/>
            <person name="Lalanne C."/>
            <person name="Gautier V."/>
            <person name="Ament-Velasquez S.L."/>
            <person name="Kruys A."/>
            <person name="Hutchinson M.I."/>
            <person name="Powell A.J."/>
            <person name="Barry K."/>
            <person name="Miller A.N."/>
            <person name="Grigoriev I.V."/>
            <person name="Debuchy R."/>
            <person name="Gladieux P."/>
            <person name="Hiltunen Thoren M."/>
            <person name="Johannesson H."/>
        </authorList>
    </citation>
    <scope>NUCLEOTIDE SEQUENCE</scope>
    <source>
        <strain evidence="3">CBS 538.74</strain>
    </source>
</reference>